<keyword evidence="6" id="KW-1185">Reference proteome</keyword>
<feature type="region of interest" description="Disordered" evidence="1">
    <location>
        <begin position="716"/>
        <end position="746"/>
    </location>
</feature>
<dbReference type="VEuPathDB" id="FungiDB:SeMB42_g06650"/>
<evidence type="ECO:0000256" key="2">
    <source>
        <dbReference type="SAM" id="Phobius"/>
    </source>
</evidence>
<feature type="transmembrane region" description="Helical" evidence="2">
    <location>
        <begin position="56"/>
        <end position="75"/>
    </location>
</feature>
<gene>
    <name evidence="5" type="ORF">SeLEV6574_g01760</name>
    <name evidence="4" type="ORF">SeMB42_g06650</name>
</gene>
<dbReference type="PANTHER" id="PTHR36851:SF1">
    <property type="entry name" value="GLYCO_TRANS_2-LIKE DOMAIN-CONTAINING PROTEIN"/>
    <property type="match status" value="1"/>
</dbReference>
<dbReference type="Proteomes" id="UP000317494">
    <property type="component" value="Unassembled WGS sequence"/>
</dbReference>
<name>A0A507DDG5_9FUNG</name>
<accession>A0A507DDG5</accession>
<dbReference type="InterPro" id="IPR001173">
    <property type="entry name" value="Glyco_trans_2-like"/>
</dbReference>
<comment type="caution">
    <text evidence="5">The sequence shown here is derived from an EMBL/GenBank/DDBJ whole genome shotgun (WGS) entry which is preliminary data.</text>
</comment>
<dbReference type="Proteomes" id="UP000320475">
    <property type="component" value="Unassembled WGS sequence"/>
</dbReference>
<reference evidence="6 7" key="1">
    <citation type="journal article" date="2019" name="Sci. Rep.">
        <title>Comparative genomics of chytrid fungi reveal insights into the obligate biotrophic and pathogenic lifestyle of Synchytrium endobioticum.</title>
        <authorList>
            <person name="van de Vossenberg B.T.L.H."/>
            <person name="Warris S."/>
            <person name="Nguyen H.D.T."/>
            <person name="van Gent-Pelzer M.P.E."/>
            <person name="Joly D.L."/>
            <person name="van de Geest H.C."/>
            <person name="Bonants P.J.M."/>
            <person name="Smith D.S."/>
            <person name="Levesque C.A."/>
            <person name="van der Lee T.A.J."/>
        </authorList>
    </citation>
    <scope>NUCLEOTIDE SEQUENCE [LARGE SCALE GENOMIC DNA]</scope>
    <source>
        <strain evidence="5 7">LEV6574</strain>
        <strain evidence="4 6">MB42</strain>
    </source>
</reference>
<dbReference type="AlphaFoldDB" id="A0A507DDG5"/>
<evidence type="ECO:0000313" key="4">
    <source>
        <dbReference type="EMBL" id="TPX38579.1"/>
    </source>
</evidence>
<evidence type="ECO:0000256" key="1">
    <source>
        <dbReference type="SAM" id="MobiDB-lite"/>
    </source>
</evidence>
<proteinExistence type="predicted"/>
<keyword evidence="2" id="KW-1133">Transmembrane helix</keyword>
<dbReference type="PANTHER" id="PTHR36851">
    <property type="entry name" value="UNNAMED PRODUCT"/>
    <property type="match status" value="1"/>
</dbReference>
<sequence>MTASSLSHHHNQHHYLYELQHNSSSSRLSTLARRTSVKPWQERLIALPWRQILQRFPGILLIFLVAFAIFGPAYAPVLYSFYFLALHVNFLVNNFRTAYGVYIGNKLAREHSFTNWLQKYCDETGTSDGMDTRHDLPFDTIVHIIILPNYKEEMETLCETLDVLASHTRALTQYKICLAMEESESNSHQKAHTLKKLYGDFFYEIVHTIHPAGLECEIRGKSSNVAWASRQMANSSSRHEHEIVTVMDADTCFSEDYFASVTYHYCVASPEQRKIMMFAPGTIFDRNAKDVPLFVRITDIMWSIGVMSNLYPGSPIKLPCSAYSISMDLAAAINFWDAGPEAIGEDMHMYLKSFFCTQGRLIVKSIFSPASQCNIEGVGTGLLGFANHMQARYTQGKRHLWGSLDTGYSLRRILFAMVAPEADSQMIQFKNIGVDTRDKEDHTANVGLRKQVGKILTLLHRLGEAHLFIGHMVFLVIVSQLLLPGFTIQWWEDKSAFLWSHVSSAPLHPYVEASLHIGFWLRLACLIPNVAMIWYYEKYHAWVSSDRWVIQAQQMREAALNGNGMHAVRAGLLNGTSISSSSSDSNRIRVQSLGMRPSLCSLRAYPMSLLDWIGVPVSGFCFYLAPQFHAQLAQLFTDRLDYKVAAKPTLNRLSAAQVQLSSIVNMTEQLPTTPTSPSNLSPLASSPRLYRNEALVSASLDDEVKSVLSTESKGDEGYFEDLDDNASGHLSFGPDSRNGSRSLLTA</sequence>
<dbReference type="OrthoDB" id="5819478at2759"/>
<dbReference type="EMBL" id="QEAN01000390">
    <property type="protein sequence ID" value="TPX38579.1"/>
    <property type="molecule type" value="Genomic_DNA"/>
</dbReference>
<organism evidence="5 7">
    <name type="scientific">Synchytrium endobioticum</name>
    <dbReference type="NCBI Taxonomy" id="286115"/>
    <lineage>
        <taxon>Eukaryota</taxon>
        <taxon>Fungi</taxon>
        <taxon>Fungi incertae sedis</taxon>
        <taxon>Chytridiomycota</taxon>
        <taxon>Chytridiomycota incertae sedis</taxon>
        <taxon>Chytridiomycetes</taxon>
        <taxon>Synchytriales</taxon>
        <taxon>Synchytriaceae</taxon>
        <taxon>Synchytrium</taxon>
    </lineage>
</organism>
<evidence type="ECO:0000313" key="5">
    <source>
        <dbReference type="EMBL" id="TPX48908.1"/>
    </source>
</evidence>
<dbReference type="STRING" id="286115.A0A507DDG5"/>
<protein>
    <recommendedName>
        <fullName evidence="3">Glycosyltransferase 2-like domain-containing protein</fullName>
    </recommendedName>
</protein>
<dbReference type="EMBL" id="QEAM01000043">
    <property type="protein sequence ID" value="TPX48908.1"/>
    <property type="molecule type" value="Genomic_DNA"/>
</dbReference>
<dbReference type="Pfam" id="PF13632">
    <property type="entry name" value="Glyco_trans_2_3"/>
    <property type="match status" value="1"/>
</dbReference>
<feature type="compositionally biased region" description="Polar residues" evidence="1">
    <location>
        <begin position="737"/>
        <end position="746"/>
    </location>
</feature>
<evidence type="ECO:0000313" key="7">
    <source>
        <dbReference type="Proteomes" id="UP000320475"/>
    </source>
</evidence>
<keyword evidence="2" id="KW-0472">Membrane</keyword>
<evidence type="ECO:0000259" key="3">
    <source>
        <dbReference type="Pfam" id="PF13632"/>
    </source>
</evidence>
<evidence type="ECO:0000313" key="6">
    <source>
        <dbReference type="Proteomes" id="UP000317494"/>
    </source>
</evidence>
<feature type="domain" description="Glycosyltransferase 2-like" evidence="3">
    <location>
        <begin position="243"/>
        <end position="474"/>
    </location>
</feature>
<dbReference type="SUPFAM" id="SSF53448">
    <property type="entry name" value="Nucleotide-diphospho-sugar transferases"/>
    <property type="match status" value="1"/>
</dbReference>
<keyword evidence="2" id="KW-0812">Transmembrane</keyword>
<dbReference type="InterPro" id="IPR029044">
    <property type="entry name" value="Nucleotide-diphossugar_trans"/>
</dbReference>